<dbReference type="InterPro" id="IPR036390">
    <property type="entry name" value="WH_DNA-bd_sf"/>
</dbReference>
<proteinExistence type="inferred from homology"/>
<dbReference type="Gene3D" id="1.10.10.10">
    <property type="entry name" value="Winged helix-like DNA-binding domain superfamily/Winged helix DNA-binding domain"/>
    <property type="match status" value="1"/>
</dbReference>
<dbReference type="OrthoDB" id="9813056at2"/>
<dbReference type="InterPro" id="IPR036388">
    <property type="entry name" value="WH-like_DNA-bd_sf"/>
</dbReference>
<keyword evidence="4" id="KW-0804">Transcription</keyword>
<dbReference type="GO" id="GO:0003677">
    <property type="term" value="F:DNA binding"/>
    <property type="evidence" value="ECO:0007669"/>
    <property type="project" value="UniProtKB-KW"/>
</dbReference>
<sequence>MATDLDDLNAFVAVARAQGFREAARTAGTSASRLSDTVRRLEAQLGVRLFNRTTRSVALTQAGQELLARLAPALTEVEAALDAVNGFRDKPAGTLRLNVPLSAAKLVLPAIVPGFLAAYPDIRLEVVAEESFVDVLAAGCDAGIRYDDRLEQDMIAVPIGPRVQRFAAGASPAYLDRRGRPAHPEDLMRHACLRGRFPSGAMPAWEFERSGETVRIDASGPLVVQIGGAVDLAVDAAIAGAGVMYLFEDWLRPHFESGALEPVLEPWWPRFSGPFLYYSGRRLVPSPLKALIDFIKTRPAP</sequence>
<dbReference type="InterPro" id="IPR000847">
    <property type="entry name" value="LysR_HTH_N"/>
</dbReference>
<dbReference type="RefSeq" id="WP_105238328.1">
    <property type="nucleotide sequence ID" value="NZ_CP023270.1"/>
</dbReference>
<keyword evidence="7" id="KW-1185">Reference proteome</keyword>
<name>A0A2S0I5Z0_9BURK</name>
<dbReference type="SUPFAM" id="SSF46785">
    <property type="entry name" value="Winged helix' DNA-binding domain"/>
    <property type="match status" value="1"/>
</dbReference>
<comment type="similarity">
    <text evidence="1">Belongs to the LysR transcriptional regulatory family.</text>
</comment>
<evidence type="ECO:0000256" key="1">
    <source>
        <dbReference type="ARBA" id="ARBA00009437"/>
    </source>
</evidence>
<dbReference type="PANTHER" id="PTHR30537">
    <property type="entry name" value="HTH-TYPE TRANSCRIPTIONAL REGULATOR"/>
    <property type="match status" value="1"/>
</dbReference>
<dbReference type="GO" id="GO:0003700">
    <property type="term" value="F:DNA-binding transcription factor activity"/>
    <property type="evidence" value="ECO:0007669"/>
    <property type="project" value="InterPro"/>
</dbReference>
<dbReference type="CDD" id="cd08474">
    <property type="entry name" value="PBP2_CrgA_like_5"/>
    <property type="match status" value="1"/>
</dbReference>
<organism evidence="6 7">
    <name type="scientific">Achromobacter spanius</name>
    <dbReference type="NCBI Taxonomy" id="217203"/>
    <lineage>
        <taxon>Bacteria</taxon>
        <taxon>Pseudomonadati</taxon>
        <taxon>Pseudomonadota</taxon>
        <taxon>Betaproteobacteria</taxon>
        <taxon>Burkholderiales</taxon>
        <taxon>Alcaligenaceae</taxon>
        <taxon>Achromobacter</taxon>
    </lineage>
</organism>
<dbReference type="EMBL" id="CP023270">
    <property type="protein sequence ID" value="AVJ27451.1"/>
    <property type="molecule type" value="Genomic_DNA"/>
</dbReference>
<evidence type="ECO:0000256" key="4">
    <source>
        <dbReference type="ARBA" id="ARBA00023163"/>
    </source>
</evidence>
<protein>
    <submittedName>
        <fullName evidence="6">LysR family transcriptional regulator</fullName>
    </submittedName>
</protein>
<dbReference type="Proteomes" id="UP000239477">
    <property type="component" value="Chromosome"/>
</dbReference>
<evidence type="ECO:0000313" key="7">
    <source>
        <dbReference type="Proteomes" id="UP000239477"/>
    </source>
</evidence>
<dbReference type="PROSITE" id="PS50931">
    <property type="entry name" value="HTH_LYSR"/>
    <property type="match status" value="1"/>
</dbReference>
<evidence type="ECO:0000313" key="6">
    <source>
        <dbReference type="EMBL" id="AVJ27451.1"/>
    </source>
</evidence>
<dbReference type="InterPro" id="IPR058163">
    <property type="entry name" value="LysR-type_TF_proteobact-type"/>
</dbReference>
<dbReference type="PANTHER" id="PTHR30537:SF5">
    <property type="entry name" value="HTH-TYPE TRANSCRIPTIONAL ACTIVATOR TTDR-RELATED"/>
    <property type="match status" value="1"/>
</dbReference>
<dbReference type="Pfam" id="PF03466">
    <property type="entry name" value="LysR_substrate"/>
    <property type="match status" value="1"/>
</dbReference>
<feature type="domain" description="HTH lysR-type" evidence="5">
    <location>
        <begin position="3"/>
        <end position="60"/>
    </location>
</feature>
<evidence type="ECO:0000256" key="2">
    <source>
        <dbReference type="ARBA" id="ARBA00023015"/>
    </source>
</evidence>
<evidence type="ECO:0000259" key="5">
    <source>
        <dbReference type="PROSITE" id="PS50931"/>
    </source>
</evidence>
<keyword evidence="2" id="KW-0805">Transcription regulation</keyword>
<evidence type="ECO:0000256" key="3">
    <source>
        <dbReference type="ARBA" id="ARBA00023125"/>
    </source>
</evidence>
<keyword evidence="3" id="KW-0238">DNA-binding</keyword>
<dbReference type="Gene3D" id="3.40.190.290">
    <property type="match status" value="1"/>
</dbReference>
<accession>A0A2S0I5Z0</accession>
<reference evidence="6 7" key="1">
    <citation type="submission" date="2017-09" db="EMBL/GenBank/DDBJ databases">
        <title>Genomic, metabolic, and phenotypic characteristics of bacterial isolates from the natural microbiome of the model nematode Caenorhabditis elegans.</title>
        <authorList>
            <person name="Zimmermann J."/>
            <person name="Obeng N."/>
            <person name="Yang W."/>
            <person name="Obeng O."/>
            <person name="Kissoyan K."/>
            <person name="Pees B."/>
            <person name="Dirksen P."/>
            <person name="Hoppner M."/>
            <person name="Franke A."/>
            <person name="Rosenstiel P."/>
            <person name="Leippe M."/>
            <person name="Dierking K."/>
            <person name="Kaleta C."/>
            <person name="Schulenburg H."/>
        </authorList>
    </citation>
    <scope>NUCLEOTIDE SEQUENCE [LARGE SCALE GENOMIC DNA]</scope>
    <source>
        <strain evidence="6 7">MYb73</strain>
    </source>
</reference>
<dbReference type="SUPFAM" id="SSF53850">
    <property type="entry name" value="Periplasmic binding protein-like II"/>
    <property type="match status" value="1"/>
</dbReference>
<dbReference type="Pfam" id="PF00126">
    <property type="entry name" value="HTH_1"/>
    <property type="match status" value="1"/>
</dbReference>
<dbReference type="InterPro" id="IPR005119">
    <property type="entry name" value="LysR_subst-bd"/>
</dbReference>
<gene>
    <name evidence="6" type="ORF">CLM73_10195</name>
</gene>
<dbReference type="FunFam" id="1.10.10.10:FF:000001">
    <property type="entry name" value="LysR family transcriptional regulator"/>
    <property type="match status" value="1"/>
</dbReference>
<dbReference type="AlphaFoldDB" id="A0A2S0I5Z0"/>